<keyword evidence="4" id="KW-0378">Hydrolase</keyword>
<sequence length="138" mass="15848">MLEISKTVSIPEQEIEMSAVRSQGAGGQNVNKVASAIHLRFDIMASSLPQYYKDRLLNLNDQRLTKDGVIVIKAQEHRTQEQNREEALQRLQELIKRAIAIPKPRKPSKPSRSSQRKRMDSKTKRSHLKMMRGKVDTE</sequence>
<dbReference type="PROSITE" id="PS00745">
    <property type="entry name" value="RF_PROK_I"/>
    <property type="match status" value="1"/>
</dbReference>
<evidence type="ECO:0000256" key="1">
    <source>
        <dbReference type="ARBA" id="ARBA00010835"/>
    </source>
</evidence>
<dbReference type="PANTHER" id="PTHR47814:SF1">
    <property type="entry name" value="PEPTIDYL-TRNA HYDROLASE ARFB"/>
    <property type="match status" value="1"/>
</dbReference>
<dbReference type="PANTHER" id="PTHR47814">
    <property type="entry name" value="PEPTIDYL-TRNA HYDROLASE ARFB"/>
    <property type="match status" value="1"/>
</dbReference>
<proteinExistence type="inferred from homology"/>
<dbReference type="Proteomes" id="UP000640725">
    <property type="component" value="Unassembled WGS sequence"/>
</dbReference>
<reference evidence="4 5" key="1">
    <citation type="submission" date="2020-10" db="EMBL/GenBank/DDBJ databases">
        <authorList>
            <person name="Castelo-Branco R."/>
            <person name="Eusebio N."/>
            <person name="Adriana R."/>
            <person name="Vieira A."/>
            <person name="Brugerolle De Fraissinette N."/>
            <person name="Rezende De Castro R."/>
            <person name="Schneider M.P."/>
            <person name="Vasconcelos V."/>
            <person name="Leao P.N."/>
        </authorList>
    </citation>
    <scope>NUCLEOTIDE SEQUENCE [LARGE SCALE GENOMIC DNA]</scope>
    <source>
        <strain evidence="4 5">LEGE 06226</strain>
    </source>
</reference>
<comment type="similarity">
    <text evidence="1">Belongs to the prokaryotic/mitochondrial release factor family.</text>
</comment>
<protein>
    <submittedName>
        <fullName evidence="4">Aminoacyl-tRNA hydrolase</fullName>
        <ecNumber evidence="4">3.1.1.29</ecNumber>
    </submittedName>
</protein>
<evidence type="ECO:0000259" key="3">
    <source>
        <dbReference type="PROSITE" id="PS00745"/>
    </source>
</evidence>
<organism evidence="4 5">
    <name type="scientific">Planktothrix mougeotii LEGE 06226</name>
    <dbReference type="NCBI Taxonomy" id="1828728"/>
    <lineage>
        <taxon>Bacteria</taxon>
        <taxon>Bacillati</taxon>
        <taxon>Cyanobacteriota</taxon>
        <taxon>Cyanophyceae</taxon>
        <taxon>Oscillatoriophycideae</taxon>
        <taxon>Oscillatoriales</taxon>
        <taxon>Microcoleaceae</taxon>
        <taxon>Planktothrix</taxon>
    </lineage>
</organism>
<evidence type="ECO:0000313" key="4">
    <source>
        <dbReference type="EMBL" id="MBE9144973.1"/>
    </source>
</evidence>
<dbReference type="EC" id="3.1.1.29" evidence="4"/>
<keyword evidence="5" id="KW-1185">Reference proteome</keyword>
<dbReference type="GO" id="GO:0004045">
    <property type="term" value="F:peptidyl-tRNA hydrolase activity"/>
    <property type="evidence" value="ECO:0007669"/>
    <property type="project" value="UniProtKB-EC"/>
</dbReference>
<dbReference type="RefSeq" id="WP_193870462.1">
    <property type="nucleotide sequence ID" value="NZ_JADEWU010000044.1"/>
</dbReference>
<dbReference type="Pfam" id="PF00472">
    <property type="entry name" value="RF-1"/>
    <property type="match status" value="1"/>
</dbReference>
<accession>A0ABR9UEW1</accession>
<dbReference type="InterPro" id="IPR045853">
    <property type="entry name" value="Pep_chain_release_fac_I_sf"/>
</dbReference>
<evidence type="ECO:0000256" key="2">
    <source>
        <dbReference type="SAM" id="MobiDB-lite"/>
    </source>
</evidence>
<gene>
    <name evidence="4" type="primary">arfB</name>
    <name evidence="4" type="ORF">IQ236_17365</name>
</gene>
<dbReference type="EMBL" id="JADEWU010000044">
    <property type="protein sequence ID" value="MBE9144973.1"/>
    <property type="molecule type" value="Genomic_DNA"/>
</dbReference>
<dbReference type="SUPFAM" id="SSF75620">
    <property type="entry name" value="Release factor"/>
    <property type="match status" value="1"/>
</dbReference>
<feature type="region of interest" description="Disordered" evidence="2">
    <location>
        <begin position="97"/>
        <end position="138"/>
    </location>
</feature>
<comment type="caution">
    <text evidence="4">The sequence shown here is derived from an EMBL/GenBank/DDBJ whole genome shotgun (WGS) entry which is preliminary data.</text>
</comment>
<feature type="domain" description="Prokaryotic-type class I peptide chain release factors" evidence="3">
    <location>
        <begin position="21"/>
        <end position="37"/>
    </location>
</feature>
<dbReference type="Gene3D" id="3.30.160.20">
    <property type="match status" value="1"/>
</dbReference>
<name>A0ABR9UEW1_9CYAN</name>
<dbReference type="InterPro" id="IPR000352">
    <property type="entry name" value="Pep_chain_release_fac_I"/>
</dbReference>
<evidence type="ECO:0000313" key="5">
    <source>
        <dbReference type="Proteomes" id="UP000640725"/>
    </source>
</evidence>
<dbReference type="NCBIfam" id="NF006718">
    <property type="entry name" value="PRK09256.1"/>
    <property type="match status" value="1"/>
</dbReference>